<name>A0A7C8IE89_9PLEO</name>
<keyword evidence="6 14" id="KW-0418">Kinase</keyword>
<dbReference type="SUPFAM" id="SSF56112">
    <property type="entry name" value="Protein kinase-like (PK-like)"/>
    <property type="match status" value="1"/>
</dbReference>
<evidence type="ECO:0000259" key="13">
    <source>
        <dbReference type="PROSITE" id="PS51285"/>
    </source>
</evidence>
<feature type="domain" description="Protein kinase" evidence="12">
    <location>
        <begin position="289"/>
        <end position="546"/>
    </location>
</feature>
<dbReference type="Pfam" id="PF00433">
    <property type="entry name" value="Pkinase_C"/>
    <property type="match status" value="1"/>
</dbReference>
<dbReference type="Gene3D" id="1.10.510.10">
    <property type="entry name" value="Transferase(Phosphotransferase) domain 1"/>
    <property type="match status" value="1"/>
</dbReference>
<feature type="binding site" evidence="10">
    <location>
        <position position="322"/>
    </location>
    <ligand>
        <name>ATP</name>
        <dbReference type="ChEBI" id="CHEBI:30616"/>
    </ligand>
</feature>
<evidence type="ECO:0000256" key="7">
    <source>
        <dbReference type="ARBA" id="ARBA00022840"/>
    </source>
</evidence>
<evidence type="ECO:0000256" key="2">
    <source>
        <dbReference type="ARBA" id="ARBA00022527"/>
    </source>
</evidence>
<proteinExistence type="predicted"/>
<evidence type="ECO:0000313" key="15">
    <source>
        <dbReference type="Proteomes" id="UP000481861"/>
    </source>
</evidence>
<keyword evidence="15" id="KW-1185">Reference proteome</keyword>
<dbReference type="PROSITE" id="PS00108">
    <property type="entry name" value="PROTEIN_KINASE_ST"/>
    <property type="match status" value="1"/>
</dbReference>
<dbReference type="PANTHER" id="PTHR24351">
    <property type="entry name" value="RIBOSOMAL PROTEIN S6 KINASE"/>
    <property type="match status" value="1"/>
</dbReference>
<keyword evidence="7 10" id="KW-0067">ATP-binding</keyword>
<evidence type="ECO:0000256" key="4">
    <source>
        <dbReference type="ARBA" id="ARBA00022679"/>
    </source>
</evidence>
<dbReference type="SMART" id="SM00133">
    <property type="entry name" value="S_TK_X"/>
    <property type="match status" value="1"/>
</dbReference>
<dbReference type="FunFam" id="1.10.510.10:FF:000008">
    <property type="entry name" value="Non-specific serine/threonine protein kinase"/>
    <property type="match status" value="1"/>
</dbReference>
<dbReference type="InterPro" id="IPR000719">
    <property type="entry name" value="Prot_kinase_dom"/>
</dbReference>
<dbReference type="EMBL" id="JAADJZ010000002">
    <property type="protein sequence ID" value="KAF2877417.1"/>
    <property type="molecule type" value="Genomic_DNA"/>
</dbReference>
<dbReference type="InterPro" id="IPR017441">
    <property type="entry name" value="Protein_kinase_ATP_BS"/>
</dbReference>
<evidence type="ECO:0000256" key="3">
    <source>
        <dbReference type="ARBA" id="ARBA00022553"/>
    </source>
</evidence>
<comment type="caution">
    <text evidence="14">The sequence shown here is derived from an EMBL/GenBank/DDBJ whole genome shotgun (WGS) entry which is preliminary data.</text>
</comment>
<dbReference type="Gene3D" id="3.30.200.20">
    <property type="entry name" value="Phosphorylase Kinase, domain 1"/>
    <property type="match status" value="1"/>
</dbReference>
<feature type="compositionally biased region" description="Polar residues" evidence="11">
    <location>
        <begin position="116"/>
        <end position="140"/>
    </location>
</feature>
<evidence type="ECO:0000259" key="12">
    <source>
        <dbReference type="PROSITE" id="PS50011"/>
    </source>
</evidence>
<feature type="compositionally biased region" description="Low complexity" evidence="11">
    <location>
        <begin position="20"/>
        <end position="47"/>
    </location>
</feature>
<evidence type="ECO:0000256" key="10">
    <source>
        <dbReference type="PROSITE-ProRule" id="PRU10141"/>
    </source>
</evidence>
<evidence type="ECO:0000256" key="6">
    <source>
        <dbReference type="ARBA" id="ARBA00022777"/>
    </source>
</evidence>
<comment type="catalytic activity">
    <reaction evidence="8">
        <text>L-threonyl-[protein] + ATP = O-phospho-L-threonyl-[protein] + ADP + H(+)</text>
        <dbReference type="Rhea" id="RHEA:46608"/>
        <dbReference type="Rhea" id="RHEA-COMP:11060"/>
        <dbReference type="Rhea" id="RHEA-COMP:11605"/>
        <dbReference type="ChEBI" id="CHEBI:15378"/>
        <dbReference type="ChEBI" id="CHEBI:30013"/>
        <dbReference type="ChEBI" id="CHEBI:30616"/>
        <dbReference type="ChEBI" id="CHEBI:61977"/>
        <dbReference type="ChEBI" id="CHEBI:456216"/>
        <dbReference type="EC" id="2.7.11.1"/>
    </reaction>
</comment>
<evidence type="ECO:0000256" key="1">
    <source>
        <dbReference type="ARBA" id="ARBA00012513"/>
    </source>
</evidence>
<dbReference type="SMART" id="SM00220">
    <property type="entry name" value="S_TKc"/>
    <property type="match status" value="1"/>
</dbReference>
<dbReference type="InterPro" id="IPR000961">
    <property type="entry name" value="AGC-kinase_C"/>
</dbReference>
<dbReference type="Proteomes" id="UP000481861">
    <property type="component" value="Unassembled WGS sequence"/>
</dbReference>
<evidence type="ECO:0000256" key="11">
    <source>
        <dbReference type="SAM" id="MobiDB-lite"/>
    </source>
</evidence>
<feature type="region of interest" description="Disordered" evidence="11">
    <location>
        <begin position="90"/>
        <end position="140"/>
    </location>
</feature>
<evidence type="ECO:0000256" key="9">
    <source>
        <dbReference type="ARBA" id="ARBA00048679"/>
    </source>
</evidence>
<comment type="catalytic activity">
    <reaction evidence="9">
        <text>L-seryl-[protein] + ATP = O-phospho-L-seryl-[protein] + ADP + H(+)</text>
        <dbReference type="Rhea" id="RHEA:17989"/>
        <dbReference type="Rhea" id="RHEA-COMP:9863"/>
        <dbReference type="Rhea" id="RHEA-COMP:11604"/>
        <dbReference type="ChEBI" id="CHEBI:15378"/>
        <dbReference type="ChEBI" id="CHEBI:29999"/>
        <dbReference type="ChEBI" id="CHEBI:30616"/>
        <dbReference type="ChEBI" id="CHEBI:83421"/>
        <dbReference type="ChEBI" id="CHEBI:456216"/>
        <dbReference type="EC" id="2.7.11.1"/>
    </reaction>
</comment>
<dbReference type="AlphaFoldDB" id="A0A7C8IE89"/>
<dbReference type="GO" id="GO:0005524">
    <property type="term" value="F:ATP binding"/>
    <property type="evidence" value="ECO:0007669"/>
    <property type="project" value="UniProtKB-UniRule"/>
</dbReference>
<dbReference type="PROSITE" id="PS50011">
    <property type="entry name" value="PROTEIN_KINASE_DOM"/>
    <property type="match status" value="1"/>
</dbReference>
<keyword evidence="2" id="KW-0723">Serine/threonine-protein kinase</keyword>
<dbReference type="CDD" id="cd11651">
    <property type="entry name" value="YPK1_N_like"/>
    <property type="match status" value="1"/>
</dbReference>
<keyword evidence="5 10" id="KW-0547">Nucleotide-binding</keyword>
<dbReference type="FunFam" id="3.30.200.20:FF:000048">
    <property type="entry name" value="Non-specific serine/threonine protein kinase"/>
    <property type="match status" value="1"/>
</dbReference>
<dbReference type="Pfam" id="PF00069">
    <property type="entry name" value="Pkinase"/>
    <property type="match status" value="1"/>
</dbReference>
<dbReference type="EC" id="2.7.11.1" evidence="1"/>
<feature type="domain" description="AGC-kinase C-terminal" evidence="13">
    <location>
        <begin position="547"/>
        <end position="618"/>
    </location>
</feature>
<evidence type="ECO:0000313" key="14">
    <source>
        <dbReference type="EMBL" id="KAF2877417.1"/>
    </source>
</evidence>
<evidence type="ECO:0000256" key="5">
    <source>
        <dbReference type="ARBA" id="ARBA00022741"/>
    </source>
</evidence>
<reference evidence="14 15" key="1">
    <citation type="submission" date="2020-01" db="EMBL/GenBank/DDBJ databases">
        <authorList>
            <consortium name="DOE Joint Genome Institute"/>
            <person name="Haridas S."/>
            <person name="Albert R."/>
            <person name="Binder M."/>
            <person name="Bloem J."/>
            <person name="Labutti K."/>
            <person name="Salamov A."/>
            <person name="Andreopoulos B."/>
            <person name="Baker S.E."/>
            <person name="Barry K."/>
            <person name="Bills G."/>
            <person name="Bluhm B.H."/>
            <person name="Cannon C."/>
            <person name="Castanera R."/>
            <person name="Culley D.E."/>
            <person name="Daum C."/>
            <person name="Ezra D."/>
            <person name="Gonzalez J.B."/>
            <person name="Henrissat B."/>
            <person name="Kuo A."/>
            <person name="Liang C."/>
            <person name="Lipzen A."/>
            <person name="Lutzoni F."/>
            <person name="Magnuson J."/>
            <person name="Mondo S."/>
            <person name="Nolan M."/>
            <person name="Ohm R."/>
            <person name="Pangilinan J."/>
            <person name="Park H.-J.H."/>
            <person name="Ramirez L."/>
            <person name="Alfaro M."/>
            <person name="Sun H."/>
            <person name="Tritt A."/>
            <person name="Yoshinaga Y."/>
            <person name="Zwiers L.-H.L."/>
            <person name="Turgeon B.G."/>
            <person name="Goodwin S.B."/>
            <person name="Spatafora J.W."/>
            <person name="Crous P.W."/>
            <person name="Grigoriev I.V."/>
        </authorList>
    </citation>
    <scope>NUCLEOTIDE SEQUENCE [LARGE SCALE GENOMIC DNA]</scope>
    <source>
        <strain evidence="14 15">CBS 611.86</strain>
    </source>
</reference>
<organism evidence="14 15">
    <name type="scientific">Massariosphaeria phaeospora</name>
    <dbReference type="NCBI Taxonomy" id="100035"/>
    <lineage>
        <taxon>Eukaryota</taxon>
        <taxon>Fungi</taxon>
        <taxon>Dikarya</taxon>
        <taxon>Ascomycota</taxon>
        <taxon>Pezizomycotina</taxon>
        <taxon>Dothideomycetes</taxon>
        <taxon>Pleosporomycetidae</taxon>
        <taxon>Pleosporales</taxon>
        <taxon>Pleosporales incertae sedis</taxon>
        <taxon>Massariosphaeria</taxon>
    </lineage>
</organism>
<accession>A0A7C8IE89</accession>
<dbReference type="GO" id="GO:0004674">
    <property type="term" value="F:protein serine/threonine kinase activity"/>
    <property type="evidence" value="ECO:0007669"/>
    <property type="project" value="UniProtKB-KW"/>
</dbReference>
<dbReference type="PROSITE" id="PS00107">
    <property type="entry name" value="PROTEIN_KINASE_ATP"/>
    <property type="match status" value="1"/>
</dbReference>
<evidence type="ECO:0000256" key="8">
    <source>
        <dbReference type="ARBA" id="ARBA00047899"/>
    </source>
</evidence>
<keyword evidence="4" id="KW-0808">Transferase</keyword>
<dbReference type="InterPro" id="IPR011009">
    <property type="entry name" value="Kinase-like_dom_sf"/>
</dbReference>
<keyword evidence="3" id="KW-0597">Phosphoprotein</keyword>
<sequence length="633" mass="70071">MSWKLTKKLKETHLTAPFSTFSRSSSTSTIVGDQTPKAPSSTASSATLVDSKDTNGLANAAPPPTPLRPGILIVTLHEGKQFSLPQGAEQAFTHGNGHHQGSLSTGGGFSVAGSMRPNSSSRNQVAGSYSSSNRPQSAAGSINAVPTIHGRYSSKYLPYALVDFDKQQVFINAVSGTPENPLWAGGNTQYKFDVSRITDLTVSLYIRNPSAAPNAGRNEDIFIGTCKVNPRFEESQIGADDKSSKKDKEKTALGQAGADWIDVQFGTGSMRIGVSFVENRQDRLSIEDFELLKVVGKGSFGKVMQVQKRDTHRIYALKTIRKAHIISRSEVAHTLAERSVLAQINNPFIVPLKFSFQSPEKLYLVLAFVNGGELFHHLQKEQRFDINRARFYTAELLCALECLHGFNVIYRDLKPENILLDYTGHIALCDFGLCKLDMKDEDRTNTFCGTPEYLAPELLTGTGYTKTVDWWTLGVLLYEMLTGLPPFYDENTNDMYRKILTEPLHFPGPEIVPPAARDLLTRLLDRNPDKRLGAKGAAEIKAHYFFHSIDWRKLLERKYEPSFKPSVTDAKDTANFDREFTQEAPTDSYVDGPMLSQTMQQQFAGWSYNRPVAGLGDAGGSVKDPSFEGVNER</sequence>
<gene>
    <name evidence="14" type="ORF">BDV95DRAFT_481039</name>
</gene>
<dbReference type="OrthoDB" id="63267at2759"/>
<protein>
    <recommendedName>
        <fullName evidence="1">non-specific serine/threonine protein kinase</fullName>
        <ecNumber evidence="1">2.7.11.1</ecNumber>
    </recommendedName>
</protein>
<dbReference type="InterPro" id="IPR017892">
    <property type="entry name" value="Pkinase_C"/>
</dbReference>
<dbReference type="InterPro" id="IPR008271">
    <property type="entry name" value="Ser/Thr_kinase_AS"/>
</dbReference>
<dbReference type="PROSITE" id="PS51285">
    <property type="entry name" value="AGC_KINASE_CTER"/>
    <property type="match status" value="1"/>
</dbReference>
<feature type="region of interest" description="Disordered" evidence="11">
    <location>
        <begin position="20"/>
        <end position="66"/>
    </location>
</feature>